<evidence type="ECO:0000313" key="2">
    <source>
        <dbReference type="EMBL" id="OGF19519.1"/>
    </source>
</evidence>
<accession>A0A1F5RYL3</accession>
<organism evidence="2 3">
    <name type="scientific">Candidatus Falkowbacteria bacterium RIFCSPLOWO2_02_FULL_45_15</name>
    <dbReference type="NCBI Taxonomy" id="1797988"/>
    <lineage>
        <taxon>Bacteria</taxon>
        <taxon>Candidatus Falkowiibacteriota</taxon>
    </lineage>
</organism>
<feature type="transmembrane region" description="Helical" evidence="1">
    <location>
        <begin position="20"/>
        <end position="43"/>
    </location>
</feature>
<evidence type="ECO:0000313" key="3">
    <source>
        <dbReference type="Proteomes" id="UP000177878"/>
    </source>
</evidence>
<name>A0A1F5RYL3_9BACT</name>
<reference evidence="2 3" key="1">
    <citation type="journal article" date="2016" name="Nat. Commun.">
        <title>Thousands of microbial genomes shed light on interconnected biogeochemical processes in an aquifer system.</title>
        <authorList>
            <person name="Anantharaman K."/>
            <person name="Brown C.T."/>
            <person name="Hug L.A."/>
            <person name="Sharon I."/>
            <person name="Castelle C.J."/>
            <person name="Probst A.J."/>
            <person name="Thomas B.C."/>
            <person name="Singh A."/>
            <person name="Wilkins M.J."/>
            <person name="Karaoz U."/>
            <person name="Brodie E.L."/>
            <person name="Williams K.H."/>
            <person name="Hubbard S.S."/>
            <person name="Banfield J.F."/>
        </authorList>
    </citation>
    <scope>NUCLEOTIDE SEQUENCE [LARGE SCALE GENOMIC DNA]</scope>
</reference>
<gene>
    <name evidence="2" type="ORF">A3I35_02900</name>
</gene>
<evidence type="ECO:0008006" key="4">
    <source>
        <dbReference type="Google" id="ProtNLM"/>
    </source>
</evidence>
<proteinExistence type="predicted"/>
<dbReference type="EMBL" id="MFFV01000028">
    <property type="protein sequence ID" value="OGF19519.1"/>
    <property type="molecule type" value="Genomic_DNA"/>
</dbReference>
<feature type="transmembrane region" description="Helical" evidence="1">
    <location>
        <begin position="55"/>
        <end position="76"/>
    </location>
</feature>
<keyword evidence="1" id="KW-0812">Transmembrane</keyword>
<keyword evidence="1" id="KW-0472">Membrane</keyword>
<sequence>MHNFFTFKMWFGLYPGPLTQFWQTTLLIITFIFLAAIVVTWRGYNRDKKTLYAKLWLAGYNFTLTGTIISALLLFFTYESVPFLSARFWFALWVIGQGAWGYVIFKRLKRLPKIKEEIAAKKEFNKYVP</sequence>
<protein>
    <recommendedName>
        <fullName evidence="4">DUF5671 domain-containing protein</fullName>
    </recommendedName>
</protein>
<feature type="transmembrane region" description="Helical" evidence="1">
    <location>
        <begin position="88"/>
        <end position="105"/>
    </location>
</feature>
<keyword evidence="1" id="KW-1133">Transmembrane helix</keyword>
<comment type="caution">
    <text evidence="2">The sequence shown here is derived from an EMBL/GenBank/DDBJ whole genome shotgun (WGS) entry which is preliminary data.</text>
</comment>
<dbReference type="Proteomes" id="UP000177878">
    <property type="component" value="Unassembled WGS sequence"/>
</dbReference>
<dbReference type="AlphaFoldDB" id="A0A1F5RYL3"/>
<evidence type="ECO:0000256" key="1">
    <source>
        <dbReference type="SAM" id="Phobius"/>
    </source>
</evidence>